<evidence type="ECO:0000313" key="4">
    <source>
        <dbReference type="Proteomes" id="UP000305881"/>
    </source>
</evidence>
<evidence type="ECO:0000256" key="1">
    <source>
        <dbReference type="ARBA" id="ARBA00009981"/>
    </source>
</evidence>
<comment type="similarity">
    <text evidence="1 2">Belongs to the phD/YefM antitoxin family.</text>
</comment>
<dbReference type="Proteomes" id="UP000305881">
    <property type="component" value="Chromosome"/>
</dbReference>
<dbReference type="NCBIfam" id="TIGR01552">
    <property type="entry name" value="phd_fam"/>
    <property type="match status" value="1"/>
</dbReference>
<protein>
    <recommendedName>
        <fullName evidence="2">Antitoxin</fullName>
    </recommendedName>
</protein>
<dbReference type="RefSeq" id="WP_017840485.1">
    <property type="nucleotide sequence ID" value="NZ_CP035467.1"/>
</dbReference>
<gene>
    <name evidence="3" type="ORF">EQU24_05325</name>
</gene>
<dbReference type="InterPro" id="IPR006442">
    <property type="entry name" value="Antitoxin_Phd/YefM"/>
</dbReference>
<dbReference type="InterPro" id="IPR036165">
    <property type="entry name" value="YefM-like_sf"/>
</dbReference>
<evidence type="ECO:0000313" key="3">
    <source>
        <dbReference type="EMBL" id="QCW81734.1"/>
    </source>
</evidence>
<dbReference type="InterPro" id="IPR051405">
    <property type="entry name" value="phD/YefM_antitoxin"/>
</dbReference>
<reference evidence="4" key="1">
    <citation type="journal article" date="2019" name="J. Bacteriol.">
        <title>A Mutagenic Screen Identifies a TonB-Dependent Receptor Required for the Lanthanide Metal Switch in the Type I Methanotroph 'Methylotuvimicrobium buryatense' 5GB1C.</title>
        <authorList>
            <person name="Groom J.D."/>
            <person name="Ford S.M."/>
            <person name="Pesesky M.W."/>
            <person name="Lidstrom M.E."/>
        </authorList>
    </citation>
    <scope>NUCLEOTIDE SEQUENCE [LARGE SCALE GENOMIC DNA]</scope>
    <source>
        <strain evidence="4">5GB1C</strain>
    </source>
</reference>
<comment type="function">
    <text evidence="2">Antitoxin component of a type II toxin-antitoxin (TA) system.</text>
</comment>
<dbReference type="OrthoDB" id="9802003at2"/>
<dbReference type="STRING" id="675511.GCA_000341735_01945"/>
<dbReference type="PANTHER" id="PTHR33713">
    <property type="entry name" value="ANTITOXIN YAFN-RELATED"/>
    <property type="match status" value="1"/>
</dbReference>
<sequence length="83" mass="9389">MDAISYTTARANLAKTMEKVCNDHDPVIITRKREAPVVMISLEDFQSMEETAYQLRSPANARHLLESIAELEAGNGTEHEWIE</sequence>
<dbReference type="Gene3D" id="6.10.250.330">
    <property type="match status" value="1"/>
</dbReference>
<organism evidence="3 4">
    <name type="scientific">Methylotuvimicrobium buryatense</name>
    <name type="common">Methylomicrobium buryatense</name>
    <dbReference type="NCBI Taxonomy" id="95641"/>
    <lineage>
        <taxon>Bacteria</taxon>
        <taxon>Pseudomonadati</taxon>
        <taxon>Pseudomonadota</taxon>
        <taxon>Gammaproteobacteria</taxon>
        <taxon>Methylococcales</taxon>
        <taxon>Methylococcaceae</taxon>
        <taxon>Methylotuvimicrobium</taxon>
    </lineage>
</organism>
<dbReference type="SUPFAM" id="SSF143120">
    <property type="entry name" value="YefM-like"/>
    <property type="match status" value="1"/>
</dbReference>
<dbReference type="Gene3D" id="3.40.1620.10">
    <property type="entry name" value="YefM-like domain"/>
    <property type="match status" value="1"/>
</dbReference>
<dbReference type="Pfam" id="PF02604">
    <property type="entry name" value="PhdYeFM_antitox"/>
    <property type="match status" value="1"/>
</dbReference>
<dbReference type="PANTHER" id="PTHR33713:SF6">
    <property type="entry name" value="ANTITOXIN YEFM"/>
    <property type="match status" value="1"/>
</dbReference>
<keyword evidence="4" id="KW-1185">Reference proteome</keyword>
<accession>A0A4P9UKK4</accession>
<proteinExistence type="inferred from homology"/>
<name>A0A4P9UKK4_METBY</name>
<dbReference type="EMBL" id="CP035467">
    <property type="protein sequence ID" value="QCW81734.1"/>
    <property type="molecule type" value="Genomic_DNA"/>
</dbReference>
<dbReference type="AlphaFoldDB" id="A0A4P9UKK4"/>
<dbReference type="KEGG" id="mbur:EQU24_05325"/>
<evidence type="ECO:0000256" key="2">
    <source>
        <dbReference type="RuleBase" id="RU362080"/>
    </source>
</evidence>